<name>A0A0K2TED5_LEPSM</name>
<feature type="non-terminal residue" evidence="3">
    <location>
        <position position="1"/>
    </location>
</feature>
<sequence>SDVIFPSPVNYICNSDQLTTTEEDTYHSWTKSDYTIIYLIFFLLLNLLWAISSILAIGETCSSKNKKFTKAWTYILFTSLAFHLIASIIYGLGILYPLSLMDCLDPSSEDLANLMLSELIFPIFYSGGLIIWFFLAISWFVIIIFFCRKDKNSDNGEASRRDIIYAHGPPDVGHSTSSQNPNDISMNPMGHANVGFVNNHDMDSERNNNDIYSRRSSRVMVSRNIQVEIPQSQSPIFVEENRFFPYEVPSSIATQTSNEISTQTANEIGTQTIKEHVTKIIYDHKSSNNDQLIFTRSQIKMDSHPPPNRGSHVKYQYPPKPPPL</sequence>
<reference evidence="3" key="1">
    <citation type="submission" date="2014-05" db="EMBL/GenBank/DDBJ databases">
        <authorList>
            <person name="Chronopoulou M."/>
        </authorList>
    </citation>
    <scope>NUCLEOTIDE SEQUENCE</scope>
    <source>
        <tissue evidence="3">Whole organism</tissue>
    </source>
</reference>
<dbReference type="EMBL" id="HACA01006874">
    <property type="protein sequence ID" value="CDW24235.1"/>
    <property type="molecule type" value="Transcribed_RNA"/>
</dbReference>
<keyword evidence="2" id="KW-0472">Membrane</keyword>
<feature type="transmembrane region" description="Helical" evidence="2">
    <location>
        <begin position="71"/>
        <end position="99"/>
    </location>
</feature>
<feature type="region of interest" description="Disordered" evidence="1">
    <location>
        <begin position="300"/>
        <end position="324"/>
    </location>
</feature>
<proteinExistence type="predicted"/>
<feature type="non-terminal residue" evidence="3">
    <location>
        <position position="324"/>
    </location>
</feature>
<evidence type="ECO:0000313" key="3">
    <source>
        <dbReference type="EMBL" id="CDW24235.1"/>
    </source>
</evidence>
<keyword evidence="2" id="KW-0812">Transmembrane</keyword>
<feature type="transmembrane region" description="Helical" evidence="2">
    <location>
        <begin position="119"/>
        <end position="146"/>
    </location>
</feature>
<keyword evidence="2" id="KW-1133">Transmembrane helix</keyword>
<feature type="transmembrane region" description="Helical" evidence="2">
    <location>
        <begin position="36"/>
        <end position="59"/>
    </location>
</feature>
<dbReference type="AlphaFoldDB" id="A0A0K2TED5"/>
<accession>A0A0K2TED5</accession>
<organism evidence="3">
    <name type="scientific">Lepeophtheirus salmonis</name>
    <name type="common">Salmon louse</name>
    <name type="synonym">Caligus salmonis</name>
    <dbReference type="NCBI Taxonomy" id="72036"/>
    <lineage>
        <taxon>Eukaryota</taxon>
        <taxon>Metazoa</taxon>
        <taxon>Ecdysozoa</taxon>
        <taxon>Arthropoda</taxon>
        <taxon>Crustacea</taxon>
        <taxon>Multicrustacea</taxon>
        <taxon>Hexanauplia</taxon>
        <taxon>Copepoda</taxon>
        <taxon>Siphonostomatoida</taxon>
        <taxon>Caligidae</taxon>
        <taxon>Lepeophtheirus</taxon>
    </lineage>
</organism>
<evidence type="ECO:0000256" key="2">
    <source>
        <dbReference type="SAM" id="Phobius"/>
    </source>
</evidence>
<protein>
    <submittedName>
        <fullName evidence="3">Uncharacterized protein</fullName>
    </submittedName>
</protein>
<evidence type="ECO:0000256" key="1">
    <source>
        <dbReference type="SAM" id="MobiDB-lite"/>
    </source>
</evidence>